<feature type="compositionally biased region" description="Pro residues" evidence="9">
    <location>
        <begin position="281"/>
        <end position="290"/>
    </location>
</feature>
<feature type="compositionally biased region" description="Low complexity" evidence="9">
    <location>
        <begin position="201"/>
        <end position="219"/>
    </location>
</feature>
<dbReference type="InterPro" id="IPR021109">
    <property type="entry name" value="Peptidase_aspartic_dom_sf"/>
</dbReference>
<keyword evidence="5" id="KW-0865">Zymogen</keyword>
<gene>
    <name evidence="12" type="ORF">CXG81DRAFT_23737</name>
</gene>
<reference evidence="13" key="1">
    <citation type="journal article" date="2018" name="Nat. Microbiol.">
        <title>Leveraging single-cell genomics to expand the fungal tree of life.</title>
        <authorList>
            <person name="Ahrendt S.R."/>
            <person name="Quandt C.A."/>
            <person name="Ciobanu D."/>
            <person name="Clum A."/>
            <person name="Salamov A."/>
            <person name="Andreopoulos B."/>
            <person name="Cheng J.F."/>
            <person name="Woyke T."/>
            <person name="Pelin A."/>
            <person name="Henrissat B."/>
            <person name="Reynolds N.K."/>
            <person name="Benny G.L."/>
            <person name="Smith M.E."/>
            <person name="James T.Y."/>
            <person name="Grigoriev I.V."/>
        </authorList>
    </citation>
    <scope>NUCLEOTIDE SEQUENCE [LARGE SCALE GENOMIC DNA]</scope>
    <source>
        <strain evidence="13">ATCC 52028</strain>
    </source>
</reference>
<feature type="region of interest" description="Disordered" evidence="9">
    <location>
        <begin position="456"/>
        <end position="475"/>
    </location>
</feature>
<evidence type="ECO:0000256" key="6">
    <source>
        <dbReference type="ARBA" id="ARBA00023157"/>
    </source>
</evidence>
<dbReference type="PANTHER" id="PTHR47966">
    <property type="entry name" value="BETA-SITE APP-CLEAVING ENZYME, ISOFORM A-RELATED"/>
    <property type="match status" value="1"/>
</dbReference>
<feature type="chain" id="PRO_5020207038" description="Peptidase A1 domain-containing protein" evidence="10">
    <location>
        <begin position="20"/>
        <end position="934"/>
    </location>
</feature>
<dbReference type="CDD" id="cd05471">
    <property type="entry name" value="pepsin_like"/>
    <property type="match status" value="1"/>
</dbReference>
<dbReference type="Pfam" id="PF00026">
    <property type="entry name" value="Asp"/>
    <property type="match status" value="1"/>
</dbReference>
<evidence type="ECO:0000256" key="9">
    <source>
        <dbReference type="SAM" id="MobiDB-lite"/>
    </source>
</evidence>
<evidence type="ECO:0000313" key="12">
    <source>
        <dbReference type="EMBL" id="RKP03626.1"/>
    </source>
</evidence>
<evidence type="ECO:0000256" key="8">
    <source>
        <dbReference type="PIRSR" id="PIRSR601461-2"/>
    </source>
</evidence>
<dbReference type="SUPFAM" id="SSF50630">
    <property type="entry name" value="Acid proteases"/>
    <property type="match status" value="1"/>
</dbReference>
<feature type="compositionally biased region" description="Polar residues" evidence="9">
    <location>
        <begin position="457"/>
        <end position="470"/>
    </location>
</feature>
<evidence type="ECO:0000256" key="2">
    <source>
        <dbReference type="ARBA" id="ARBA00022670"/>
    </source>
</evidence>
<dbReference type="Proteomes" id="UP000274922">
    <property type="component" value="Unassembled WGS sequence"/>
</dbReference>
<protein>
    <recommendedName>
        <fullName evidence="11">Peptidase A1 domain-containing protein</fullName>
    </recommendedName>
</protein>
<keyword evidence="6 8" id="KW-1015">Disulfide bond</keyword>
<feature type="active site" evidence="7">
    <location>
        <position position="823"/>
    </location>
</feature>
<dbReference type="InterPro" id="IPR033121">
    <property type="entry name" value="PEPTIDASE_A1"/>
</dbReference>
<dbReference type="InterPro" id="IPR001461">
    <property type="entry name" value="Aspartic_peptidase_A1"/>
</dbReference>
<dbReference type="STRING" id="1555241.A0A4P9XDM9"/>
<dbReference type="InterPro" id="IPR034164">
    <property type="entry name" value="Pepsin-like_dom"/>
</dbReference>
<dbReference type="PANTHER" id="PTHR47966:SF51">
    <property type="entry name" value="BETA-SITE APP-CLEAVING ENZYME, ISOFORM A-RELATED"/>
    <property type="match status" value="1"/>
</dbReference>
<evidence type="ECO:0000256" key="7">
    <source>
        <dbReference type="PIRSR" id="PIRSR601461-1"/>
    </source>
</evidence>
<accession>A0A4P9XDM9</accession>
<dbReference type="GO" id="GO:0006508">
    <property type="term" value="P:proteolysis"/>
    <property type="evidence" value="ECO:0007669"/>
    <property type="project" value="UniProtKB-KW"/>
</dbReference>
<dbReference type="OrthoDB" id="28208at2759"/>
<evidence type="ECO:0000256" key="1">
    <source>
        <dbReference type="ARBA" id="ARBA00007447"/>
    </source>
</evidence>
<feature type="domain" description="Peptidase A1" evidence="11">
    <location>
        <begin position="619"/>
        <end position="927"/>
    </location>
</feature>
<proteinExistence type="inferred from homology"/>
<keyword evidence="10" id="KW-0732">Signal</keyword>
<feature type="compositionally biased region" description="Basic and acidic residues" evidence="9">
    <location>
        <begin position="568"/>
        <end position="582"/>
    </location>
</feature>
<evidence type="ECO:0000256" key="4">
    <source>
        <dbReference type="ARBA" id="ARBA00022801"/>
    </source>
</evidence>
<keyword evidence="4" id="KW-0378">Hydrolase</keyword>
<feature type="region of interest" description="Disordered" evidence="9">
    <location>
        <begin position="324"/>
        <end position="365"/>
    </location>
</feature>
<dbReference type="EMBL" id="ML014120">
    <property type="protein sequence ID" value="RKP03626.1"/>
    <property type="molecule type" value="Genomic_DNA"/>
</dbReference>
<keyword evidence="3" id="KW-0064">Aspartyl protease</keyword>
<feature type="region of interest" description="Disordered" evidence="9">
    <location>
        <begin position="201"/>
        <end position="305"/>
    </location>
</feature>
<evidence type="ECO:0000256" key="5">
    <source>
        <dbReference type="ARBA" id="ARBA00023145"/>
    </source>
</evidence>
<evidence type="ECO:0000256" key="3">
    <source>
        <dbReference type="ARBA" id="ARBA00022750"/>
    </source>
</evidence>
<feature type="disulfide bond" evidence="8">
    <location>
        <begin position="650"/>
        <end position="655"/>
    </location>
</feature>
<dbReference type="PROSITE" id="PS51767">
    <property type="entry name" value="PEPTIDASE_A1"/>
    <property type="match status" value="1"/>
</dbReference>
<name>A0A4P9XDM9_9FUNG</name>
<dbReference type="AlphaFoldDB" id="A0A4P9XDM9"/>
<feature type="signal peptide" evidence="10">
    <location>
        <begin position="1"/>
        <end position="19"/>
    </location>
</feature>
<feature type="active site" evidence="7">
    <location>
        <position position="637"/>
    </location>
</feature>
<dbReference type="FunFam" id="2.40.70.10:FF:000008">
    <property type="entry name" value="Cathepsin D"/>
    <property type="match status" value="1"/>
</dbReference>
<feature type="compositionally biased region" description="Low complexity" evidence="9">
    <location>
        <begin position="336"/>
        <end position="359"/>
    </location>
</feature>
<dbReference type="GO" id="GO:0004190">
    <property type="term" value="F:aspartic-type endopeptidase activity"/>
    <property type="evidence" value="ECO:0007669"/>
    <property type="project" value="UniProtKB-KW"/>
</dbReference>
<evidence type="ECO:0000259" key="11">
    <source>
        <dbReference type="PROSITE" id="PS51767"/>
    </source>
</evidence>
<sequence length="934" mass="99239">MHGVSALFMAAAMATLSLAASIGAHDAAAQPPIRMAFASPGRIDTPEKFAFHAREAYHRYARAEPTPAPAGIDHDGIDVAVVTKTVATAVEVVMTDVAVPAPTLTVSTVSELSVAAPTGNVLPDAMLTVSTISEVLAPEATTSVTTATLTTSMVVTSSQRLAATPVPTLTLTAPAPMTADDDSDDDDLADKVEIVLFVNDLSDAGPDDGSAALGSASAPTRANAAPSYPTSHGNLLREPAPRFPTSGRGGHPHIDDDEDWHYTMTAFPRSPPQANREHPPPMHGLPPHRLPPMHGHSEPRPAFSGAQAPFDLQEALERQQMQAELEKMVSTHAPWTARGSPSSTSSTASNDGSDNASDNASEDGETAMPIMILIPKADGMGGSDADEMNDGFNGPLILPAPTRQGYWGHGPAFVGPHAFHEPQWSPKDRTFQGQPVPADPQFPPPWLQDFHHRFLTDSGTSPANGSSTDIASEGDTPEAMVIVAMIPLNDEALAGIEGQATSDDSPTLSATPAASRSATSAATSAVLAAHRSVAVALKDDAAPDVISATPTGAGTPRLGNQADGQLHNGEDEPPHVDVKTGSKTDAVPGTEVQLAANATATAVPGQDRMPFRDVFGSQFYAEVSVGEPALVMRMLLDTGSPTTTLFSQHCGDESCRTHRLYKSEDSATFERDGRPIRIPYATGMVSGIVSRDDFRIGKFTVANMTFTEITAAPGRTFMYTSFDGVLGLGRPGKNEIVYDGMPPFMDRLWASGQLAERMFSLYFSPTRNYHNWLTIGGQDAESMAKLVQPLTWAPLISDAYWQVAAIGMTLNTGTLDIRQVVFDTGTSMIGVSKKVRDQIVHSVWHFTMNDIAVISCKSTLNLTITLADGSTISLRDDELMLPVGAIGRCMLSIVALPIDDDTIVLGTPFFQRYYVSFDEGNQRIGFGRTRQPIE</sequence>
<keyword evidence="13" id="KW-1185">Reference proteome</keyword>
<evidence type="ECO:0000313" key="13">
    <source>
        <dbReference type="Proteomes" id="UP000274922"/>
    </source>
</evidence>
<organism evidence="12 13">
    <name type="scientific">Caulochytrium protostelioides</name>
    <dbReference type="NCBI Taxonomy" id="1555241"/>
    <lineage>
        <taxon>Eukaryota</taxon>
        <taxon>Fungi</taxon>
        <taxon>Fungi incertae sedis</taxon>
        <taxon>Chytridiomycota</taxon>
        <taxon>Chytridiomycota incertae sedis</taxon>
        <taxon>Chytridiomycetes</taxon>
        <taxon>Caulochytriales</taxon>
        <taxon>Caulochytriaceae</taxon>
        <taxon>Caulochytrium</taxon>
    </lineage>
</organism>
<comment type="similarity">
    <text evidence="1">Belongs to the peptidase A1 family.</text>
</comment>
<evidence type="ECO:0000256" key="10">
    <source>
        <dbReference type="SAM" id="SignalP"/>
    </source>
</evidence>
<dbReference type="PRINTS" id="PR00792">
    <property type="entry name" value="PEPSIN"/>
</dbReference>
<feature type="region of interest" description="Disordered" evidence="9">
    <location>
        <begin position="546"/>
        <end position="587"/>
    </location>
</feature>
<keyword evidence="2" id="KW-0645">Protease</keyword>
<dbReference type="Gene3D" id="2.40.70.10">
    <property type="entry name" value="Acid Proteases"/>
    <property type="match status" value="2"/>
</dbReference>